<keyword evidence="5 6" id="KW-0472">Membrane</keyword>
<feature type="transmembrane region" description="Helical" evidence="6">
    <location>
        <begin position="40"/>
        <end position="61"/>
    </location>
</feature>
<dbReference type="RefSeq" id="WP_179701620.1">
    <property type="nucleotide sequence ID" value="NZ_BAAAHA010000001.1"/>
</dbReference>
<evidence type="ECO:0000256" key="1">
    <source>
        <dbReference type="ARBA" id="ARBA00004651"/>
    </source>
</evidence>
<proteinExistence type="predicted"/>
<dbReference type="GO" id="GO:0005886">
    <property type="term" value="C:plasma membrane"/>
    <property type="evidence" value="ECO:0007669"/>
    <property type="project" value="UniProtKB-SubCell"/>
</dbReference>
<accession>A0A853DVL1</accession>
<dbReference type="EMBL" id="JACCHJ010000001">
    <property type="protein sequence ID" value="NYK11044.1"/>
    <property type="molecule type" value="Genomic_DNA"/>
</dbReference>
<gene>
    <name evidence="8" type="ORF">HNR14_002925</name>
</gene>
<evidence type="ECO:0000259" key="7">
    <source>
        <dbReference type="Pfam" id="PF13396"/>
    </source>
</evidence>
<sequence length="76" mass="8113">MLGGLAGWHVLLLIFGVVPFVLWVIALVQVSLSRTTAAYVIAWIAVTTLVPLIGPVLWFTLGRANAPRNRDATSAG</sequence>
<comment type="caution">
    <text evidence="8">The sequence shown here is derived from an EMBL/GenBank/DDBJ whole genome shotgun (WGS) entry which is preliminary data.</text>
</comment>
<feature type="transmembrane region" description="Helical" evidence="6">
    <location>
        <begin position="6"/>
        <end position="28"/>
    </location>
</feature>
<evidence type="ECO:0000313" key="9">
    <source>
        <dbReference type="Proteomes" id="UP000521075"/>
    </source>
</evidence>
<evidence type="ECO:0000256" key="4">
    <source>
        <dbReference type="ARBA" id="ARBA00022989"/>
    </source>
</evidence>
<keyword evidence="4 6" id="KW-1133">Transmembrane helix</keyword>
<dbReference type="Pfam" id="PF13396">
    <property type="entry name" value="PLDc_N"/>
    <property type="match status" value="1"/>
</dbReference>
<keyword evidence="3 6" id="KW-0812">Transmembrane</keyword>
<protein>
    <submittedName>
        <fullName evidence="8">Phage shock protein PspC (Stress-responsive transcriptional regulator)</fullName>
    </submittedName>
</protein>
<evidence type="ECO:0000256" key="5">
    <source>
        <dbReference type="ARBA" id="ARBA00023136"/>
    </source>
</evidence>
<keyword evidence="2" id="KW-1003">Cell membrane</keyword>
<feature type="domain" description="Cardiolipin synthase N-terminal" evidence="7">
    <location>
        <begin position="21"/>
        <end position="63"/>
    </location>
</feature>
<reference evidence="8 9" key="1">
    <citation type="submission" date="2020-07" db="EMBL/GenBank/DDBJ databases">
        <title>Sequencing the genomes of 1000 actinobacteria strains.</title>
        <authorList>
            <person name="Klenk H.-P."/>
        </authorList>
    </citation>
    <scope>NUCLEOTIDE SEQUENCE [LARGE SCALE GENOMIC DNA]</scope>
    <source>
        <strain evidence="8 9">DSM 15166</strain>
    </source>
</reference>
<comment type="subcellular location">
    <subcellularLocation>
        <location evidence="1">Cell membrane</location>
        <topology evidence="1">Multi-pass membrane protein</topology>
    </subcellularLocation>
</comment>
<organism evidence="8 9">
    <name type="scientific">Leifsonia naganoensis</name>
    <dbReference type="NCBI Taxonomy" id="150025"/>
    <lineage>
        <taxon>Bacteria</taxon>
        <taxon>Bacillati</taxon>
        <taxon>Actinomycetota</taxon>
        <taxon>Actinomycetes</taxon>
        <taxon>Micrococcales</taxon>
        <taxon>Microbacteriaceae</taxon>
        <taxon>Leifsonia</taxon>
    </lineage>
</organism>
<name>A0A853DVL1_9MICO</name>
<evidence type="ECO:0000256" key="6">
    <source>
        <dbReference type="SAM" id="Phobius"/>
    </source>
</evidence>
<keyword evidence="9" id="KW-1185">Reference proteome</keyword>
<dbReference type="InterPro" id="IPR027379">
    <property type="entry name" value="CLS_N"/>
</dbReference>
<evidence type="ECO:0000256" key="3">
    <source>
        <dbReference type="ARBA" id="ARBA00022692"/>
    </source>
</evidence>
<evidence type="ECO:0000313" key="8">
    <source>
        <dbReference type="EMBL" id="NYK11044.1"/>
    </source>
</evidence>
<evidence type="ECO:0000256" key="2">
    <source>
        <dbReference type="ARBA" id="ARBA00022475"/>
    </source>
</evidence>
<dbReference type="Proteomes" id="UP000521075">
    <property type="component" value="Unassembled WGS sequence"/>
</dbReference>
<dbReference type="AlphaFoldDB" id="A0A853DVL1"/>